<evidence type="ECO:0000256" key="1">
    <source>
        <dbReference type="ARBA" id="ARBA00004141"/>
    </source>
</evidence>
<keyword evidence="2" id="KW-0813">Transport</keyword>
<dbReference type="Pfam" id="PF19055">
    <property type="entry name" value="ABC2_membrane_7"/>
    <property type="match status" value="1"/>
</dbReference>
<keyword evidence="12" id="KW-1185">Reference proteome</keyword>
<dbReference type="CDD" id="cd03213">
    <property type="entry name" value="ABCG_EPDR"/>
    <property type="match status" value="1"/>
</dbReference>
<feature type="transmembrane region" description="Helical" evidence="9">
    <location>
        <begin position="546"/>
        <end position="565"/>
    </location>
</feature>
<comment type="subcellular location">
    <subcellularLocation>
        <location evidence="1">Membrane</location>
        <topology evidence="1">Multi-pass membrane protein</topology>
    </subcellularLocation>
</comment>
<evidence type="ECO:0000256" key="5">
    <source>
        <dbReference type="ARBA" id="ARBA00022840"/>
    </source>
</evidence>
<organism evidence="11 12">
    <name type="scientific">Tetraparma gracilis</name>
    <dbReference type="NCBI Taxonomy" id="2962635"/>
    <lineage>
        <taxon>Eukaryota</taxon>
        <taxon>Sar</taxon>
        <taxon>Stramenopiles</taxon>
        <taxon>Ochrophyta</taxon>
        <taxon>Bolidophyceae</taxon>
        <taxon>Parmales</taxon>
        <taxon>Triparmaceae</taxon>
        <taxon>Tetraparma</taxon>
    </lineage>
</organism>
<reference evidence="11 12" key="1">
    <citation type="journal article" date="2023" name="Commun. Biol.">
        <title>Genome analysis of Parmales, the sister group of diatoms, reveals the evolutionary specialization of diatoms from phago-mixotrophs to photoautotrophs.</title>
        <authorList>
            <person name="Ban H."/>
            <person name="Sato S."/>
            <person name="Yoshikawa S."/>
            <person name="Yamada K."/>
            <person name="Nakamura Y."/>
            <person name="Ichinomiya M."/>
            <person name="Sato N."/>
            <person name="Blanc-Mathieu R."/>
            <person name="Endo H."/>
            <person name="Kuwata A."/>
            <person name="Ogata H."/>
        </authorList>
    </citation>
    <scope>NUCLEOTIDE SEQUENCE [LARGE SCALE GENOMIC DNA]</scope>
</reference>
<dbReference type="SMART" id="SM00382">
    <property type="entry name" value="AAA"/>
    <property type="match status" value="1"/>
</dbReference>
<evidence type="ECO:0000313" key="11">
    <source>
        <dbReference type="EMBL" id="GMI22978.1"/>
    </source>
</evidence>
<dbReference type="InterPro" id="IPR003593">
    <property type="entry name" value="AAA+_ATPase"/>
</dbReference>
<dbReference type="EMBL" id="BRYB01002634">
    <property type="protein sequence ID" value="GMI22978.1"/>
    <property type="molecule type" value="Genomic_DNA"/>
</dbReference>
<evidence type="ECO:0000256" key="9">
    <source>
        <dbReference type="SAM" id="Phobius"/>
    </source>
</evidence>
<dbReference type="Gene3D" id="3.40.50.300">
    <property type="entry name" value="P-loop containing nucleotide triphosphate hydrolases"/>
    <property type="match status" value="1"/>
</dbReference>
<comment type="caution">
    <text evidence="11">The sequence shown here is derived from an EMBL/GenBank/DDBJ whole genome shotgun (WGS) entry which is preliminary data.</text>
</comment>
<dbReference type="InterPro" id="IPR013525">
    <property type="entry name" value="ABC2_TM"/>
</dbReference>
<keyword evidence="6 9" id="KW-1133">Transmembrane helix</keyword>
<feature type="transmembrane region" description="Helical" evidence="9">
    <location>
        <begin position="516"/>
        <end position="539"/>
    </location>
</feature>
<gene>
    <name evidence="11" type="ORF">TeGR_g2158</name>
</gene>
<keyword evidence="4" id="KW-0547">Nucleotide-binding</keyword>
<feature type="transmembrane region" description="Helical" evidence="9">
    <location>
        <begin position="406"/>
        <end position="427"/>
    </location>
</feature>
<evidence type="ECO:0000256" key="7">
    <source>
        <dbReference type="ARBA" id="ARBA00023136"/>
    </source>
</evidence>
<evidence type="ECO:0000259" key="10">
    <source>
        <dbReference type="PROSITE" id="PS50893"/>
    </source>
</evidence>
<dbReference type="Proteomes" id="UP001165060">
    <property type="component" value="Unassembled WGS sequence"/>
</dbReference>
<sequence length="654" mass="72198">MDSYQPDSAPLLPPKPSDEELGLESFASASTARETSVSSFLQAGGRSQSQQSLCSLGWKNGSVPVTLSLDQLSYTIPAKSRTLKQVLQNPLAGGNKPKQILRKVTCSVSPGHLVAVLGSSGAGKTSLLDILADRRKSGKIDGTLLVNGMPAPQLKYPVKSFTSYILQDDSFTPQLTVRETLRFSQRMYIVDRDDAHIDQILSTLQLQTCSETRVGSELTRGVSGGQRRRLSIAVGLLSCPSLLILDEPTSGLDSANALRVVACLRALASSGLSVCMSIHQPRSQLFHQFDRLLIMHRGTTAYFGPAADAAGYFESSLNLKLPALTNPADFILDALDGIMGGDASLDADAVGQRFLESSFCKDVEQEREDVVAIQIKPVARPPSTLVKTVWLMQRTWLGKLRGGSEFIVTPVVVVILGFLSGILFYHLPVNDDGGDQWHRLNVVMYGVVMFSLLSVPQLGAYIGERVLFQRERAAGMYGPFEFVVSITICDTPLQILSTLFFTLITYELSELQGDKGFYLLTMFLVMNFGHAVSHVITLISKDQAGALAIIMFYVAWSFLLNGQVIKREDMHDNMLILFNSSYIYLGNEMLTVNEFQAPSLQEYWGTVEEGFTPVSWFGWVEYDKTVGLYTFITLIAFLRLTTYVLLRFLYKETR</sequence>
<dbReference type="InterPro" id="IPR050352">
    <property type="entry name" value="ABCG_transporters"/>
</dbReference>
<evidence type="ECO:0000256" key="6">
    <source>
        <dbReference type="ARBA" id="ARBA00022989"/>
    </source>
</evidence>
<feature type="domain" description="ABC transporter" evidence="10">
    <location>
        <begin position="67"/>
        <end position="322"/>
    </location>
</feature>
<dbReference type="InterPro" id="IPR027417">
    <property type="entry name" value="P-loop_NTPase"/>
</dbReference>
<proteinExistence type="predicted"/>
<evidence type="ECO:0000313" key="12">
    <source>
        <dbReference type="Proteomes" id="UP001165060"/>
    </source>
</evidence>
<dbReference type="Pfam" id="PF00005">
    <property type="entry name" value="ABC_tran"/>
    <property type="match status" value="1"/>
</dbReference>
<evidence type="ECO:0000256" key="2">
    <source>
        <dbReference type="ARBA" id="ARBA00022448"/>
    </source>
</evidence>
<accession>A0ABQ6MB16</accession>
<dbReference type="PANTHER" id="PTHR48041">
    <property type="entry name" value="ABC TRANSPORTER G FAMILY MEMBER 28"/>
    <property type="match status" value="1"/>
</dbReference>
<feature type="transmembrane region" description="Helical" evidence="9">
    <location>
        <begin position="626"/>
        <end position="650"/>
    </location>
</feature>
<dbReference type="InterPro" id="IPR003439">
    <property type="entry name" value="ABC_transporter-like_ATP-bd"/>
</dbReference>
<feature type="transmembrane region" description="Helical" evidence="9">
    <location>
        <begin position="442"/>
        <end position="462"/>
    </location>
</feature>
<protein>
    <recommendedName>
        <fullName evidence="10">ABC transporter domain-containing protein</fullName>
    </recommendedName>
</protein>
<feature type="region of interest" description="Disordered" evidence="8">
    <location>
        <begin position="1"/>
        <end position="28"/>
    </location>
</feature>
<evidence type="ECO:0000256" key="4">
    <source>
        <dbReference type="ARBA" id="ARBA00022741"/>
    </source>
</evidence>
<evidence type="ECO:0000256" key="8">
    <source>
        <dbReference type="SAM" id="MobiDB-lite"/>
    </source>
</evidence>
<keyword evidence="3 9" id="KW-0812">Transmembrane</keyword>
<name>A0ABQ6MB16_9STRA</name>
<dbReference type="InterPro" id="IPR043926">
    <property type="entry name" value="ABCG_dom"/>
</dbReference>
<dbReference type="PROSITE" id="PS00211">
    <property type="entry name" value="ABC_TRANSPORTER_1"/>
    <property type="match status" value="1"/>
</dbReference>
<dbReference type="SUPFAM" id="SSF52540">
    <property type="entry name" value="P-loop containing nucleoside triphosphate hydrolases"/>
    <property type="match status" value="1"/>
</dbReference>
<keyword evidence="7 9" id="KW-0472">Membrane</keyword>
<feature type="transmembrane region" description="Helical" evidence="9">
    <location>
        <begin position="482"/>
        <end position="504"/>
    </location>
</feature>
<dbReference type="InterPro" id="IPR017871">
    <property type="entry name" value="ABC_transporter-like_CS"/>
</dbReference>
<dbReference type="PROSITE" id="PS50893">
    <property type="entry name" value="ABC_TRANSPORTER_2"/>
    <property type="match status" value="1"/>
</dbReference>
<evidence type="ECO:0000256" key="3">
    <source>
        <dbReference type="ARBA" id="ARBA00022692"/>
    </source>
</evidence>
<keyword evidence="5" id="KW-0067">ATP-binding</keyword>
<dbReference type="Pfam" id="PF01061">
    <property type="entry name" value="ABC2_membrane"/>
    <property type="match status" value="1"/>
</dbReference>
<dbReference type="PANTHER" id="PTHR48041:SF139">
    <property type="entry name" value="PROTEIN SCARLET"/>
    <property type="match status" value="1"/>
</dbReference>